<dbReference type="EMBL" id="CAJPIZ010000062">
    <property type="protein sequence ID" value="CAG2100259.1"/>
    <property type="molecule type" value="Genomic_DNA"/>
</dbReference>
<dbReference type="InterPro" id="IPR008949">
    <property type="entry name" value="Isoprenoid_synthase_dom_sf"/>
</dbReference>
<proteinExistence type="predicted"/>
<reference evidence="1" key="1">
    <citation type="submission" date="2020-11" db="EMBL/GenBank/DDBJ databases">
        <authorList>
            <person name="Tran Van P."/>
        </authorList>
    </citation>
    <scope>NUCLEOTIDE SEQUENCE</scope>
</reference>
<dbReference type="OrthoDB" id="6527222at2759"/>
<evidence type="ECO:0008006" key="3">
    <source>
        <dbReference type="Google" id="ProtNLM"/>
    </source>
</evidence>
<dbReference type="EMBL" id="OC854637">
    <property type="protein sequence ID" value="CAD7619829.1"/>
    <property type="molecule type" value="Genomic_DNA"/>
</dbReference>
<name>A0A7R9KDI0_9ACAR</name>
<dbReference type="AlphaFoldDB" id="A0A7R9KDI0"/>
<keyword evidence="2" id="KW-1185">Reference proteome</keyword>
<sequence>MTTLSLLKHRSEFGSLKIRPLFDRKVSPNPHHKWLSKELIQWSKRFADHNQRLDEMSVLFTSYMYSGCQQRVRLLAVGKFVCFAFYLDQHKEKACRERSAPLMVELIKKLVTTVLTGRTAKEFVLGRRLLDLMEGLNVFMTRDQMTDMRHRLTIYFKSHREIHCNYWLKNRFIQYDQYYELRSKESGWLLLVSLMEIIVDYRPPDSVLRYLSVDKLVTSATRLGLAVDDYLCFMPKLAANDITTGVMSYASTKKCSLQTALDSQFQLIKHLEAECQSLSSTIANKVGAESQTPALMAYVNAMMDMSYGVSQAIEMLFNFEMNDGLIWCPKWDQLIVLEIIHK</sequence>
<evidence type="ECO:0000313" key="2">
    <source>
        <dbReference type="Proteomes" id="UP000759131"/>
    </source>
</evidence>
<dbReference type="Proteomes" id="UP000759131">
    <property type="component" value="Unassembled WGS sequence"/>
</dbReference>
<dbReference type="SUPFAM" id="SSF48576">
    <property type="entry name" value="Terpenoid synthases"/>
    <property type="match status" value="1"/>
</dbReference>
<dbReference type="Gene3D" id="1.10.600.10">
    <property type="entry name" value="Farnesyl Diphosphate Synthase"/>
    <property type="match status" value="1"/>
</dbReference>
<evidence type="ECO:0000313" key="1">
    <source>
        <dbReference type="EMBL" id="CAD7619829.1"/>
    </source>
</evidence>
<accession>A0A7R9KDI0</accession>
<organism evidence="1">
    <name type="scientific">Medioppia subpectinata</name>
    <dbReference type="NCBI Taxonomy" id="1979941"/>
    <lineage>
        <taxon>Eukaryota</taxon>
        <taxon>Metazoa</taxon>
        <taxon>Ecdysozoa</taxon>
        <taxon>Arthropoda</taxon>
        <taxon>Chelicerata</taxon>
        <taxon>Arachnida</taxon>
        <taxon>Acari</taxon>
        <taxon>Acariformes</taxon>
        <taxon>Sarcoptiformes</taxon>
        <taxon>Oribatida</taxon>
        <taxon>Brachypylina</taxon>
        <taxon>Oppioidea</taxon>
        <taxon>Oppiidae</taxon>
        <taxon>Medioppia</taxon>
    </lineage>
</organism>
<protein>
    <recommendedName>
        <fullName evidence="3">Terpene synthase</fullName>
    </recommendedName>
</protein>
<gene>
    <name evidence="1" type="ORF">OSB1V03_LOCUS327</name>
</gene>
<dbReference type="Pfam" id="PF19086">
    <property type="entry name" value="Terpene_syn_C_2"/>
    <property type="match status" value="1"/>
</dbReference>